<dbReference type="RefSeq" id="WP_074774422.1">
    <property type="nucleotide sequence ID" value="NZ_FNKP01000004.1"/>
</dbReference>
<dbReference type="AlphaFoldDB" id="A0A1H1JZ59"/>
<organism evidence="2 3">
    <name type="scientific">Paraburkholderia fungorum</name>
    <dbReference type="NCBI Taxonomy" id="134537"/>
    <lineage>
        <taxon>Bacteria</taxon>
        <taxon>Pseudomonadati</taxon>
        <taxon>Pseudomonadota</taxon>
        <taxon>Betaproteobacteria</taxon>
        <taxon>Burkholderiales</taxon>
        <taxon>Burkholderiaceae</taxon>
        <taxon>Paraburkholderia</taxon>
    </lineage>
</organism>
<feature type="region of interest" description="Disordered" evidence="1">
    <location>
        <begin position="110"/>
        <end position="131"/>
    </location>
</feature>
<feature type="region of interest" description="Disordered" evidence="1">
    <location>
        <begin position="199"/>
        <end position="266"/>
    </location>
</feature>
<sequence>MDIRQIQALHAQYSQQPVIIDIAGHSAAMPALPAPDGAAGGRGDLRRLRAKLTAASRPVVLCVAVAALAGGAGISAAKIWRVMHDGVAASPAANAGGAVGRTAIAEEAPINAAPPRPLTNSDFGAQTSPPSALANVDARSLAINAQGAATIAQKPDTSGALAPLTTAAASPIRAQHGAPAPQAAAVAVPAAAQATAVAPAATPAPAPATTADHKDSPVSATSQRPALRPLRRVMPHHASQAASESAESAQPQPKPATPKGGDVQLF</sequence>
<evidence type="ECO:0000313" key="2">
    <source>
        <dbReference type="EMBL" id="SDR54925.1"/>
    </source>
</evidence>
<reference evidence="3" key="1">
    <citation type="submission" date="2016-10" db="EMBL/GenBank/DDBJ databases">
        <authorList>
            <person name="Varghese N."/>
        </authorList>
    </citation>
    <scope>NUCLEOTIDE SEQUENCE [LARGE SCALE GENOMIC DNA]</scope>
    <source>
        <strain evidence="3">GAS106B</strain>
    </source>
</reference>
<dbReference type="EMBL" id="FNKP01000004">
    <property type="protein sequence ID" value="SDR54925.1"/>
    <property type="molecule type" value="Genomic_DNA"/>
</dbReference>
<gene>
    <name evidence="2" type="ORF">SAMN05443245_7541</name>
</gene>
<name>A0A1H1JZ59_9BURK</name>
<feature type="compositionally biased region" description="Polar residues" evidence="1">
    <location>
        <begin position="118"/>
        <end position="130"/>
    </location>
</feature>
<protein>
    <submittedName>
        <fullName evidence="2">Uncharacterized protein</fullName>
    </submittedName>
</protein>
<feature type="compositionally biased region" description="Low complexity" evidence="1">
    <location>
        <begin position="238"/>
        <end position="250"/>
    </location>
</feature>
<proteinExistence type="predicted"/>
<accession>A0A1H1JZ59</accession>
<dbReference type="Proteomes" id="UP000183487">
    <property type="component" value="Unassembled WGS sequence"/>
</dbReference>
<keyword evidence="3" id="KW-1185">Reference proteome</keyword>
<evidence type="ECO:0000313" key="3">
    <source>
        <dbReference type="Proteomes" id="UP000183487"/>
    </source>
</evidence>
<feature type="compositionally biased region" description="Low complexity" evidence="1">
    <location>
        <begin position="199"/>
        <end position="210"/>
    </location>
</feature>
<evidence type="ECO:0000256" key="1">
    <source>
        <dbReference type="SAM" id="MobiDB-lite"/>
    </source>
</evidence>